<sequence>MAPEIRSIYKYIHKSTDIYKHTTEITVHTVGVGGLLGVCRGGIVAVSVFFVVRWLCDVSVGGASVHRRLLRLWWLLLVVGVAVGHGRRGNRAGDGGWGCGYWTAGDRKQWWYVRNRNLRAVRWLFDQMPEKDVVSWNAMLSHKRYSQCKRMDMAREKLFESMPCLNVAARELVETSRARKYFPKSGHHHIYDSRGHCP</sequence>
<evidence type="ECO:0000313" key="1">
    <source>
        <dbReference type="EMBL" id="KAI8566732.1"/>
    </source>
</evidence>
<keyword evidence="2" id="KW-1185">Reference proteome</keyword>
<comment type="caution">
    <text evidence="1">The sequence shown here is derived from an EMBL/GenBank/DDBJ whole genome shotgun (WGS) entry which is preliminary data.</text>
</comment>
<evidence type="ECO:0000313" key="2">
    <source>
        <dbReference type="Proteomes" id="UP001062846"/>
    </source>
</evidence>
<dbReference type="Proteomes" id="UP001062846">
    <property type="component" value="Chromosome 2"/>
</dbReference>
<gene>
    <name evidence="1" type="ORF">RHMOL_Rhmol02G0064800</name>
</gene>
<name>A0ACC0PNX3_RHOML</name>
<proteinExistence type="predicted"/>
<dbReference type="EMBL" id="CM046389">
    <property type="protein sequence ID" value="KAI8566732.1"/>
    <property type="molecule type" value="Genomic_DNA"/>
</dbReference>
<accession>A0ACC0PNX3</accession>
<organism evidence="1 2">
    <name type="scientific">Rhododendron molle</name>
    <name type="common">Chinese azalea</name>
    <name type="synonym">Azalea mollis</name>
    <dbReference type="NCBI Taxonomy" id="49168"/>
    <lineage>
        <taxon>Eukaryota</taxon>
        <taxon>Viridiplantae</taxon>
        <taxon>Streptophyta</taxon>
        <taxon>Embryophyta</taxon>
        <taxon>Tracheophyta</taxon>
        <taxon>Spermatophyta</taxon>
        <taxon>Magnoliopsida</taxon>
        <taxon>eudicotyledons</taxon>
        <taxon>Gunneridae</taxon>
        <taxon>Pentapetalae</taxon>
        <taxon>asterids</taxon>
        <taxon>Ericales</taxon>
        <taxon>Ericaceae</taxon>
        <taxon>Ericoideae</taxon>
        <taxon>Rhodoreae</taxon>
        <taxon>Rhododendron</taxon>
    </lineage>
</organism>
<reference evidence="1" key="1">
    <citation type="submission" date="2022-02" db="EMBL/GenBank/DDBJ databases">
        <title>Plant Genome Project.</title>
        <authorList>
            <person name="Zhang R.-G."/>
        </authorList>
    </citation>
    <scope>NUCLEOTIDE SEQUENCE</scope>
    <source>
        <strain evidence="1">AT1</strain>
    </source>
</reference>
<protein>
    <submittedName>
        <fullName evidence="1">Uncharacterized protein</fullName>
    </submittedName>
</protein>